<dbReference type="Proteomes" id="UP000664344">
    <property type="component" value="Unassembled WGS sequence"/>
</dbReference>
<protein>
    <submittedName>
        <fullName evidence="1">Uncharacterized protein</fullName>
    </submittedName>
</protein>
<evidence type="ECO:0000313" key="2">
    <source>
        <dbReference type="Proteomes" id="UP000664344"/>
    </source>
</evidence>
<comment type="caution">
    <text evidence="1">The sequence shown here is derived from an EMBL/GenBank/DDBJ whole genome shotgun (WGS) entry which is preliminary data.</text>
</comment>
<evidence type="ECO:0000313" key="1">
    <source>
        <dbReference type="EMBL" id="MBN7771497.1"/>
    </source>
</evidence>
<keyword evidence="2" id="KW-1185">Reference proteome</keyword>
<proteinExistence type="predicted"/>
<dbReference type="EMBL" id="JAFKDB010000020">
    <property type="protein sequence ID" value="MBN7771497.1"/>
    <property type="molecule type" value="Genomic_DNA"/>
</dbReference>
<accession>A0ABS3BIB2</accession>
<name>A0ABS3BIB2_9GAMM</name>
<organism evidence="1 2">
    <name type="scientific">Marinobacter daepoensis</name>
    <dbReference type="NCBI Taxonomy" id="262077"/>
    <lineage>
        <taxon>Bacteria</taxon>
        <taxon>Pseudomonadati</taxon>
        <taxon>Pseudomonadota</taxon>
        <taxon>Gammaproteobacteria</taxon>
        <taxon>Pseudomonadales</taxon>
        <taxon>Marinobacteraceae</taxon>
        <taxon>Marinobacter</taxon>
    </lineage>
</organism>
<reference evidence="1 2" key="1">
    <citation type="submission" date="2021-02" db="EMBL/GenBank/DDBJ databases">
        <title>PHA producing bacteria isolated from coastal sediment in Guangdong, Shenzhen.</title>
        <authorList>
            <person name="Zheng W."/>
            <person name="Yu S."/>
            <person name="Huang Y."/>
        </authorList>
    </citation>
    <scope>NUCLEOTIDE SEQUENCE [LARGE SCALE GENOMIC DNA]</scope>
    <source>
        <strain evidence="1 2">TN21-5</strain>
    </source>
</reference>
<gene>
    <name evidence="1" type="ORF">JYP53_16430</name>
</gene>
<sequence>MTEQPESPRKGVWTHPYHLTSGQTQQHQIGHVRLWITLLDQEWQIREERLVVTGNGADPLEWQATLGHTLPSAEIPVQRFIRAADNGVVQFYPAMASLPTVIRPFQPLTIPAGGRCLLYVGTALWMKICVGKGKTELTEIPLATPSMTWLGRNTMEGELCYASSTYGRLALEAVPKRPWRAVTPVTIINRGEQALLLDRFSLPTPLLSLYQNERGQLWTPGVTVECETDMNSASLHMERSVPESAGLCHLVSPARQTMAKGRRLVRAFDRMFG</sequence>
<dbReference type="RefSeq" id="WP_206558258.1">
    <property type="nucleotide sequence ID" value="NZ_JAFKDB010000020.1"/>
</dbReference>